<accession>A0A5C2SF04</accession>
<sequence>MSSTTAVSPLSTTQPVESMSSSTPERTPRTLILCFDGTSNQFDGDNTNVVKFYSLLKKDDDFDQQLCYYQPGIGTYFNPGVVSPLFQWCAKILDEAFAWYLDEHVRGGYQFLMQNYVAGDKICIFGFSRGAYTARALAGLLHKIGLLPRDNPEQIPFAYKLYKKTDDESLALAAGFKQTFCRDVQIEFVGVWETVSSVGVLMGRTLPFTTANTTIKTFRHALSLDEHRVKFQPNLYHRATPEEQSAAKTPSVKAESLATGTTSQAPAQAKRDTAVKRPTAAVRRQRSLGSWMRRWPSRNRQNPATMTMPKVKQENVDLEAGVNTQSSNASTSSNASSGSSDEIAGGTDVLEVWFAGCHSDVGGGSVPDDTKTSLSDITLRWMVREVVLAQCGITFDQAALVRANIPDAIFKGSGMPLPKNTIITPKPAEDVNLPSQIDPANPKPQDPASNSPTDGSGSGSDPLDVDVDALQPIYDELQLTKSWWLLEIIPLSYQCQDASGKWVTKWWIHLGRGREITQTKPKFHVTVKERMQDQNLKYTPRAKWTAGTEIYVE</sequence>
<feature type="region of interest" description="Disordered" evidence="1">
    <location>
        <begin position="239"/>
        <end position="287"/>
    </location>
</feature>
<feature type="domain" description="T6SS Phospholipase effector Tle1-like catalytic" evidence="2">
    <location>
        <begin position="29"/>
        <end position="385"/>
    </location>
</feature>
<evidence type="ECO:0000256" key="1">
    <source>
        <dbReference type="SAM" id="MobiDB-lite"/>
    </source>
</evidence>
<organism evidence="3 4">
    <name type="scientific">Lentinus tigrinus ALCF2SS1-6</name>
    <dbReference type="NCBI Taxonomy" id="1328759"/>
    <lineage>
        <taxon>Eukaryota</taxon>
        <taxon>Fungi</taxon>
        <taxon>Dikarya</taxon>
        <taxon>Basidiomycota</taxon>
        <taxon>Agaricomycotina</taxon>
        <taxon>Agaricomycetes</taxon>
        <taxon>Polyporales</taxon>
        <taxon>Polyporaceae</taxon>
        <taxon>Lentinus</taxon>
    </lineage>
</organism>
<dbReference type="PANTHER" id="PTHR33840">
    <property type="match status" value="1"/>
</dbReference>
<feature type="region of interest" description="Disordered" evidence="1">
    <location>
        <begin position="323"/>
        <end position="342"/>
    </location>
</feature>
<dbReference type="AlphaFoldDB" id="A0A5C2SF04"/>
<dbReference type="InterPro" id="IPR018712">
    <property type="entry name" value="Tle1-like_cat"/>
</dbReference>
<gene>
    <name evidence="3" type="ORF">L227DRAFT_544769</name>
</gene>
<name>A0A5C2SF04_9APHY</name>
<feature type="region of interest" description="Disordered" evidence="1">
    <location>
        <begin position="420"/>
        <end position="462"/>
    </location>
</feature>
<dbReference type="PANTHER" id="PTHR33840:SF2">
    <property type="entry name" value="TLE1 PHOSPHOLIPASE DOMAIN-CONTAINING PROTEIN"/>
    <property type="match status" value="1"/>
</dbReference>
<evidence type="ECO:0000259" key="2">
    <source>
        <dbReference type="Pfam" id="PF09994"/>
    </source>
</evidence>
<feature type="region of interest" description="Disordered" evidence="1">
    <location>
        <begin position="1"/>
        <end position="25"/>
    </location>
</feature>
<evidence type="ECO:0000313" key="4">
    <source>
        <dbReference type="Proteomes" id="UP000313359"/>
    </source>
</evidence>
<dbReference type="EMBL" id="ML122259">
    <property type="protein sequence ID" value="RPD62310.1"/>
    <property type="molecule type" value="Genomic_DNA"/>
</dbReference>
<feature type="compositionally biased region" description="Low complexity" evidence="1">
    <location>
        <begin position="326"/>
        <end position="340"/>
    </location>
</feature>
<proteinExistence type="predicted"/>
<dbReference type="Proteomes" id="UP000313359">
    <property type="component" value="Unassembled WGS sequence"/>
</dbReference>
<dbReference type="STRING" id="1328759.A0A5C2SF04"/>
<evidence type="ECO:0000313" key="3">
    <source>
        <dbReference type="EMBL" id="RPD62310.1"/>
    </source>
</evidence>
<dbReference type="OrthoDB" id="3162439at2759"/>
<feature type="compositionally biased region" description="Low complexity" evidence="1">
    <location>
        <begin position="449"/>
        <end position="462"/>
    </location>
</feature>
<protein>
    <recommendedName>
        <fullName evidence="2">T6SS Phospholipase effector Tle1-like catalytic domain-containing protein</fullName>
    </recommendedName>
</protein>
<reference evidence="3" key="1">
    <citation type="journal article" date="2018" name="Genome Biol. Evol.">
        <title>Genomics and development of Lentinus tigrinus, a white-rot wood-decaying mushroom with dimorphic fruiting bodies.</title>
        <authorList>
            <person name="Wu B."/>
            <person name="Xu Z."/>
            <person name="Knudson A."/>
            <person name="Carlson A."/>
            <person name="Chen N."/>
            <person name="Kovaka S."/>
            <person name="LaButti K."/>
            <person name="Lipzen A."/>
            <person name="Pennachio C."/>
            <person name="Riley R."/>
            <person name="Schakwitz W."/>
            <person name="Umezawa K."/>
            <person name="Ohm R.A."/>
            <person name="Grigoriev I.V."/>
            <person name="Nagy L.G."/>
            <person name="Gibbons J."/>
            <person name="Hibbett D."/>
        </authorList>
    </citation>
    <scope>NUCLEOTIDE SEQUENCE [LARGE SCALE GENOMIC DNA]</scope>
    <source>
        <strain evidence="3">ALCF2SS1-6</strain>
    </source>
</reference>
<keyword evidence="4" id="KW-1185">Reference proteome</keyword>
<dbReference type="Pfam" id="PF09994">
    <property type="entry name" value="T6SS_Tle1-like_cat"/>
    <property type="match status" value="1"/>
</dbReference>